<keyword evidence="3" id="KW-1185">Reference proteome</keyword>
<evidence type="ECO:0000256" key="1">
    <source>
        <dbReference type="SAM" id="MobiDB-lite"/>
    </source>
</evidence>
<gene>
    <name evidence="2" type="ORF">OKIOD_LOCUS10726</name>
</gene>
<sequence length="81" mass="9203">MEIDDAGMDNDFDDGGSNLMEDDTNEEILDVDQAFEEITELDDYSFPIQSTFVQDTNPSLNVRSYANSRATSAFSYSYFFN</sequence>
<proteinExistence type="predicted"/>
<dbReference type="Proteomes" id="UP001158576">
    <property type="component" value="Chromosome 1"/>
</dbReference>
<evidence type="ECO:0000313" key="3">
    <source>
        <dbReference type="Proteomes" id="UP001158576"/>
    </source>
</evidence>
<organism evidence="2 3">
    <name type="scientific">Oikopleura dioica</name>
    <name type="common">Tunicate</name>
    <dbReference type="NCBI Taxonomy" id="34765"/>
    <lineage>
        <taxon>Eukaryota</taxon>
        <taxon>Metazoa</taxon>
        <taxon>Chordata</taxon>
        <taxon>Tunicata</taxon>
        <taxon>Appendicularia</taxon>
        <taxon>Copelata</taxon>
        <taxon>Oikopleuridae</taxon>
        <taxon>Oikopleura</taxon>
    </lineage>
</organism>
<dbReference type="EMBL" id="OU015566">
    <property type="protein sequence ID" value="CAG5105250.1"/>
    <property type="molecule type" value="Genomic_DNA"/>
</dbReference>
<feature type="region of interest" description="Disordered" evidence="1">
    <location>
        <begin position="1"/>
        <end position="22"/>
    </location>
</feature>
<evidence type="ECO:0000313" key="2">
    <source>
        <dbReference type="EMBL" id="CAG5105250.1"/>
    </source>
</evidence>
<name>A0ABN7SWI7_OIKDI</name>
<reference evidence="2 3" key="1">
    <citation type="submission" date="2021-04" db="EMBL/GenBank/DDBJ databases">
        <authorList>
            <person name="Bliznina A."/>
        </authorList>
    </citation>
    <scope>NUCLEOTIDE SEQUENCE [LARGE SCALE GENOMIC DNA]</scope>
</reference>
<accession>A0ABN7SWI7</accession>
<protein>
    <submittedName>
        <fullName evidence="2">Oidioi.mRNA.OKI2018_I69.chr1.g1961.t1.cds</fullName>
    </submittedName>
</protein>